<comment type="caution">
    <text evidence="2">The sequence shown here is derived from an EMBL/GenBank/DDBJ whole genome shotgun (WGS) entry which is preliminary data.</text>
</comment>
<evidence type="ECO:0000313" key="3">
    <source>
        <dbReference type="Proteomes" id="UP000095358"/>
    </source>
</evidence>
<dbReference type="OrthoDB" id="3973061at2759"/>
<name>A0A1E5RDF3_HANUV</name>
<reference evidence="3" key="1">
    <citation type="journal article" date="2016" name="Genome Announc.">
        <title>Genome sequences of three species of Hanseniaspora isolated from spontaneous wine fermentations.</title>
        <authorList>
            <person name="Sternes P.R."/>
            <person name="Lee D."/>
            <person name="Kutyna D.R."/>
            <person name="Borneman A.R."/>
        </authorList>
    </citation>
    <scope>NUCLEOTIDE SEQUENCE [LARGE SCALE GENOMIC DNA]</scope>
    <source>
        <strain evidence="3">AWRI3580</strain>
    </source>
</reference>
<feature type="compositionally biased region" description="Basic residues" evidence="1">
    <location>
        <begin position="59"/>
        <end position="83"/>
    </location>
</feature>
<dbReference type="EMBL" id="LPNN01000007">
    <property type="protein sequence ID" value="OEJ84927.1"/>
    <property type="molecule type" value="Genomic_DNA"/>
</dbReference>
<dbReference type="AlphaFoldDB" id="A0A1E5RDF3"/>
<evidence type="ECO:0000256" key="1">
    <source>
        <dbReference type="SAM" id="MobiDB-lite"/>
    </source>
</evidence>
<evidence type="ECO:0008006" key="4">
    <source>
        <dbReference type="Google" id="ProtNLM"/>
    </source>
</evidence>
<protein>
    <recommendedName>
        <fullName evidence="4">Chromatin target of PRMT1 protein C-terminal domain-containing protein</fullName>
    </recommendedName>
</protein>
<proteinExistence type="predicted"/>
<sequence>METKLPHLPVTKYTKRDQRDGLSRRLGFSSIEQVAKNKNKIVNEQRVAMKNLKEERFGKTKPFRPHEKRGKNLVGRKLRVDKKWKKDQDTQKKKKQIVKKVPEKSLDDLDKEMDAYFNSEK</sequence>
<feature type="region of interest" description="Disordered" evidence="1">
    <location>
        <begin position="1"/>
        <end position="21"/>
    </location>
</feature>
<dbReference type="Proteomes" id="UP000095358">
    <property type="component" value="Unassembled WGS sequence"/>
</dbReference>
<evidence type="ECO:0000313" key="2">
    <source>
        <dbReference type="EMBL" id="OEJ84927.1"/>
    </source>
</evidence>
<organism evidence="2 3">
    <name type="scientific">Hanseniaspora uvarum</name>
    <name type="common">Yeast</name>
    <name type="synonym">Kloeckera apiculata</name>
    <dbReference type="NCBI Taxonomy" id="29833"/>
    <lineage>
        <taxon>Eukaryota</taxon>
        <taxon>Fungi</taxon>
        <taxon>Dikarya</taxon>
        <taxon>Ascomycota</taxon>
        <taxon>Saccharomycotina</taxon>
        <taxon>Saccharomycetes</taxon>
        <taxon>Saccharomycodales</taxon>
        <taxon>Saccharomycodaceae</taxon>
        <taxon>Hanseniaspora</taxon>
    </lineage>
</organism>
<gene>
    <name evidence="2" type="ORF">AWRI3580_g3202</name>
</gene>
<feature type="region of interest" description="Disordered" evidence="1">
    <location>
        <begin position="53"/>
        <end position="104"/>
    </location>
</feature>
<keyword evidence="3" id="KW-1185">Reference proteome</keyword>
<dbReference type="VEuPathDB" id="FungiDB:AWRI3580_g3202"/>
<accession>A0A1E5RDF3</accession>